<comment type="caution">
    <text evidence="10">The sequence shown here is derived from an EMBL/GenBank/DDBJ whole genome shotgun (WGS) entry which is preliminary data.</text>
</comment>
<dbReference type="SUPFAM" id="SSF56672">
    <property type="entry name" value="DNA/RNA polymerases"/>
    <property type="match status" value="1"/>
</dbReference>
<evidence type="ECO:0000256" key="4">
    <source>
        <dbReference type="ARBA" id="ARBA00022759"/>
    </source>
</evidence>
<organism evidence="10">
    <name type="scientific">Tanacetum cinerariifolium</name>
    <name type="common">Dalmatian daisy</name>
    <name type="synonym">Chrysanthemum cinerariifolium</name>
    <dbReference type="NCBI Taxonomy" id="118510"/>
    <lineage>
        <taxon>Eukaryota</taxon>
        <taxon>Viridiplantae</taxon>
        <taxon>Streptophyta</taxon>
        <taxon>Embryophyta</taxon>
        <taxon>Tracheophyta</taxon>
        <taxon>Spermatophyta</taxon>
        <taxon>Magnoliopsida</taxon>
        <taxon>eudicotyledons</taxon>
        <taxon>Gunneridae</taxon>
        <taxon>Pentapetalae</taxon>
        <taxon>asterids</taxon>
        <taxon>campanulids</taxon>
        <taxon>Asterales</taxon>
        <taxon>Asteraceae</taxon>
        <taxon>Asteroideae</taxon>
        <taxon>Anthemideae</taxon>
        <taxon>Anthemidinae</taxon>
        <taxon>Tanacetum</taxon>
    </lineage>
</organism>
<sequence length="1082" mass="122673">MPCRMWDVVDKVISDFEDSTITYTAVSSPIRGLSDIRSPGVDGPPVMPEDPYAYVALPSPDYMSGPEYPPSQEFVLELVYLEFMLVEDDILLAEEQPLPAAASPTTKSPGDEGDDEDESSDDDEDDDIGIEGDEEEDESSNDDEDDDINIEGDKEEHEYLAPADSTVVALPSLDHVRSPKETEPFETDESAATPSPHPIYRVTASISIRPQTPISLPSDIEIARLMAIPTPPPSPFSPLSSPLPQIPSTPLPLLLPVLTDPIYEEAPLGYRAARSEEKALRLLLWRLAMASQMLGMTRDMRYHAHTASLMEGEARASRTAWAQLMDASDAAHSGVIALHSADCSSRTHLDLKGLQSPNTARDKIEIYIGGLPDVIHRSVVALRPKTMQEAIEMANELMDKRNNTWPECQDENKRKFDDTSRNNQSKQQQHNKRQNTSRAYTTGSGEKKPYGGPKPLCPKCNYHHNGPCALKCHKCNKVGHIARDCQSTVNGNFKKDCLKFKNNNHGTQGGNATAPSKVYAVGHAWTNPDSNVVTSTFLFNNCYASILYDTGTDRSFVSTAFSSKLLSLRGNEILIVHGDESDWGNETRLNIISCTKMQKYMLKGCHVFLAHITMKETEDKSEKKRLENVMPFGLTNAPAVFMDLMNRVYKPYLDKFVIVFIDDILIYSKNKKEHEEHLKAILELLKKEELYAKFSKCEFWIPKKLCSAPILALPEGSEDFVVYCDASHKGLGVVLKQREKVVAYTSRQLKIHEKNYTTQDLKLRSMVFALKIWRHYLYGTKCTVFTDHKSLQHILDQKELNIRQRCWLELLSDYDYKIRYHLGKANVVANALSLKERIKPIRVRALVMTIGLELPKQILNAQTEAQKPENIKNEDVGGMLADIATYVSKCLTCARVKAEHQRPSGLLVQPKILEWKWDNITMDFVMKLPNSSQGYETIWVIVGQLTKSAIFVPMRGTDPMEKLARMYLKEIKQRMQAARDRQKSYADFKRKPMEFQIGDRVMLKVSPWKGVLRFGKRGKLNPRYVGPFKKCHADEPLVLLLDGLHFDDKLHFMEEPIEIVDREVKRLKQNRIPLVKVRWNFR</sequence>
<keyword evidence="7" id="KW-0862">Zinc</keyword>
<feature type="region of interest" description="Disordered" evidence="8">
    <location>
        <begin position="178"/>
        <end position="197"/>
    </location>
</feature>
<dbReference type="Pfam" id="PF00078">
    <property type="entry name" value="RVT_1"/>
    <property type="match status" value="1"/>
</dbReference>
<proteinExistence type="predicted"/>
<dbReference type="InterPro" id="IPR050951">
    <property type="entry name" value="Retrovirus_Pol_polyprotein"/>
</dbReference>
<feature type="compositionally biased region" description="Acidic residues" evidence="8">
    <location>
        <begin position="111"/>
        <end position="149"/>
    </location>
</feature>
<keyword evidence="5" id="KW-0378">Hydrolase</keyword>
<evidence type="ECO:0000256" key="3">
    <source>
        <dbReference type="ARBA" id="ARBA00022722"/>
    </source>
</evidence>
<keyword evidence="1" id="KW-0808">Transferase</keyword>
<dbReference type="CDD" id="cd09274">
    <property type="entry name" value="RNase_HI_RT_Ty3"/>
    <property type="match status" value="1"/>
</dbReference>
<evidence type="ECO:0000313" key="10">
    <source>
        <dbReference type="EMBL" id="GEU63022.1"/>
    </source>
</evidence>
<dbReference type="InterPro" id="IPR043128">
    <property type="entry name" value="Rev_trsase/Diguanyl_cyclase"/>
</dbReference>
<feature type="region of interest" description="Disordered" evidence="8">
    <location>
        <begin position="99"/>
        <end position="149"/>
    </location>
</feature>
<evidence type="ECO:0000256" key="8">
    <source>
        <dbReference type="SAM" id="MobiDB-lite"/>
    </source>
</evidence>
<keyword evidence="2" id="KW-0548">Nucleotidyltransferase</keyword>
<evidence type="ECO:0000256" key="5">
    <source>
        <dbReference type="ARBA" id="ARBA00022801"/>
    </source>
</evidence>
<dbReference type="GO" id="GO:0003964">
    <property type="term" value="F:RNA-directed DNA polymerase activity"/>
    <property type="evidence" value="ECO:0007669"/>
    <property type="project" value="UniProtKB-KW"/>
</dbReference>
<keyword evidence="7" id="KW-0863">Zinc-finger</keyword>
<evidence type="ECO:0000256" key="2">
    <source>
        <dbReference type="ARBA" id="ARBA00022695"/>
    </source>
</evidence>
<feature type="region of interest" description="Disordered" evidence="8">
    <location>
        <begin position="402"/>
        <end position="449"/>
    </location>
</feature>
<keyword evidence="7" id="KW-0479">Metal-binding</keyword>
<evidence type="ECO:0000259" key="9">
    <source>
        <dbReference type="PROSITE" id="PS50158"/>
    </source>
</evidence>
<dbReference type="PROSITE" id="PS50158">
    <property type="entry name" value="ZF_CCHC"/>
    <property type="match status" value="1"/>
</dbReference>
<reference evidence="10" key="1">
    <citation type="journal article" date="2019" name="Sci. Rep.">
        <title>Draft genome of Tanacetum cinerariifolium, the natural source of mosquito coil.</title>
        <authorList>
            <person name="Yamashiro T."/>
            <person name="Shiraishi A."/>
            <person name="Satake H."/>
            <person name="Nakayama K."/>
        </authorList>
    </citation>
    <scope>NUCLEOTIDE SEQUENCE</scope>
</reference>
<dbReference type="InterPro" id="IPR001878">
    <property type="entry name" value="Znf_CCHC"/>
</dbReference>
<dbReference type="Pfam" id="PF00098">
    <property type="entry name" value="zf-CCHC"/>
    <property type="match status" value="1"/>
</dbReference>
<dbReference type="AlphaFoldDB" id="A0A6L2LRB4"/>
<dbReference type="GO" id="GO:0008270">
    <property type="term" value="F:zinc ion binding"/>
    <property type="evidence" value="ECO:0007669"/>
    <property type="project" value="UniProtKB-KW"/>
</dbReference>
<evidence type="ECO:0000256" key="6">
    <source>
        <dbReference type="ARBA" id="ARBA00022918"/>
    </source>
</evidence>
<dbReference type="CDD" id="cd01647">
    <property type="entry name" value="RT_LTR"/>
    <property type="match status" value="1"/>
</dbReference>
<dbReference type="SMART" id="SM00343">
    <property type="entry name" value="ZnF_C2HC"/>
    <property type="match status" value="1"/>
</dbReference>
<dbReference type="PANTHER" id="PTHR37984">
    <property type="entry name" value="PROTEIN CBG26694"/>
    <property type="match status" value="1"/>
</dbReference>
<dbReference type="InterPro" id="IPR000477">
    <property type="entry name" value="RT_dom"/>
</dbReference>
<accession>A0A6L2LRB4</accession>
<evidence type="ECO:0000256" key="1">
    <source>
        <dbReference type="ARBA" id="ARBA00022679"/>
    </source>
</evidence>
<dbReference type="InterPro" id="IPR041373">
    <property type="entry name" value="RT_RNaseH"/>
</dbReference>
<name>A0A6L2LRB4_TANCI</name>
<dbReference type="GO" id="GO:0016787">
    <property type="term" value="F:hydrolase activity"/>
    <property type="evidence" value="ECO:0007669"/>
    <property type="project" value="UniProtKB-KW"/>
</dbReference>
<dbReference type="PANTHER" id="PTHR37984:SF5">
    <property type="entry name" value="PROTEIN NYNRIN-LIKE"/>
    <property type="match status" value="1"/>
</dbReference>
<dbReference type="InterPro" id="IPR043502">
    <property type="entry name" value="DNA/RNA_pol_sf"/>
</dbReference>
<protein>
    <recommendedName>
        <fullName evidence="9">CCHC-type domain-containing protein</fullName>
    </recommendedName>
</protein>
<keyword evidence="6" id="KW-0695">RNA-directed DNA polymerase</keyword>
<dbReference type="Pfam" id="PF08284">
    <property type="entry name" value="RVP_2"/>
    <property type="match status" value="1"/>
</dbReference>
<keyword evidence="4" id="KW-0255">Endonuclease</keyword>
<dbReference type="GO" id="GO:0003676">
    <property type="term" value="F:nucleic acid binding"/>
    <property type="evidence" value="ECO:0007669"/>
    <property type="project" value="InterPro"/>
</dbReference>
<gene>
    <name evidence="10" type="ORF">Tci_035000</name>
</gene>
<dbReference type="Gene3D" id="3.30.70.270">
    <property type="match status" value="1"/>
</dbReference>
<dbReference type="GO" id="GO:0004519">
    <property type="term" value="F:endonuclease activity"/>
    <property type="evidence" value="ECO:0007669"/>
    <property type="project" value="UniProtKB-KW"/>
</dbReference>
<feature type="domain" description="CCHC-type" evidence="9">
    <location>
        <begin position="471"/>
        <end position="487"/>
    </location>
</feature>
<dbReference type="EMBL" id="BKCJ010004776">
    <property type="protein sequence ID" value="GEU63022.1"/>
    <property type="molecule type" value="Genomic_DNA"/>
</dbReference>
<keyword evidence="3" id="KW-0540">Nuclease</keyword>
<feature type="compositionally biased region" description="Basic and acidic residues" evidence="8">
    <location>
        <begin position="410"/>
        <end position="420"/>
    </location>
</feature>
<evidence type="ECO:0000256" key="7">
    <source>
        <dbReference type="PROSITE-ProRule" id="PRU00047"/>
    </source>
</evidence>
<dbReference type="Pfam" id="PF17917">
    <property type="entry name" value="RT_RNaseH"/>
    <property type="match status" value="1"/>
</dbReference>